<sequence>MVPHKQISLSRSLQVIDAGESTKRGQPPMLRNADTQVENTVCAPSCSPGRAESDAGYAPAEEPEESYQQQMVVHGSPAASCGNGSSFYNNENSNDANDFNRVNVVDTIVDSVIQGGHEQGMDTLANQEQEEQEVLEPIIQIDAGQRDVLDTVTNVTSSKR</sequence>
<proteinExistence type="predicted"/>
<reference evidence="1 2" key="1">
    <citation type="journal article" date="2024" name="G3 (Bethesda)">
        <title>Genome assembly of Hibiscus sabdariffa L. provides insights into metabolisms of medicinal natural products.</title>
        <authorList>
            <person name="Kim T."/>
        </authorList>
    </citation>
    <scope>NUCLEOTIDE SEQUENCE [LARGE SCALE GENOMIC DNA]</scope>
    <source>
        <strain evidence="1">TK-2024</strain>
        <tissue evidence="1">Old leaves</tissue>
    </source>
</reference>
<dbReference type="Proteomes" id="UP001472677">
    <property type="component" value="Unassembled WGS sequence"/>
</dbReference>
<organism evidence="1 2">
    <name type="scientific">Hibiscus sabdariffa</name>
    <name type="common">roselle</name>
    <dbReference type="NCBI Taxonomy" id="183260"/>
    <lineage>
        <taxon>Eukaryota</taxon>
        <taxon>Viridiplantae</taxon>
        <taxon>Streptophyta</taxon>
        <taxon>Embryophyta</taxon>
        <taxon>Tracheophyta</taxon>
        <taxon>Spermatophyta</taxon>
        <taxon>Magnoliopsida</taxon>
        <taxon>eudicotyledons</taxon>
        <taxon>Gunneridae</taxon>
        <taxon>Pentapetalae</taxon>
        <taxon>rosids</taxon>
        <taxon>malvids</taxon>
        <taxon>Malvales</taxon>
        <taxon>Malvaceae</taxon>
        <taxon>Malvoideae</taxon>
        <taxon>Hibiscus</taxon>
    </lineage>
</organism>
<name>A0ABR1ZT15_9ROSI</name>
<evidence type="ECO:0000313" key="2">
    <source>
        <dbReference type="Proteomes" id="UP001472677"/>
    </source>
</evidence>
<dbReference type="EMBL" id="JBBPBM010001479">
    <property type="protein sequence ID" value="KAK8483847.1"/>
    <property type="molecule type" value="Genomic_DNA"/>
</dbReference>
<keyword evidence="2" id="KW-1185">Reference proteome</keyword>
<comment type="caution">
    <text evidence="1">The sequence shown here is derived from an EMBL/GenBank/DDBJ whole genome shotgun (WGS) entry which is preliminary data.</text>
</comment>
<accession>A0ABR1ZT15</accession>
<evidence type="ECO:0000313" key="1">
    <source>
        <dbReference type="EMBL" id="KAK8483847.1"/>
    </source>
</evidence>
<protein>
    <submittedName>
        <fullName evidence="1">Uncharacterized protein</fullName>
    </submittedName>
</protein>
<gene>
    <name evidence="1" type="ORF">V6N12_013451</name>
</gene>